<dbReference type="AlphaFoldDB" id="A0A1E1ML35"/>
<evidence type="ECO:0000313" key="2">
    <source>
        <dbReference type="Proteomes" id="UP000177625"/>
    </source>
</evidence>
<reference evidence="2" key="1">
    <citation type="submission" date="2016-03" db="EMBL/GenBank/DDBJ databases">
        <authorList>
            <person name="Guldener U."/>
        </authorList>
    </citation>
    <scope>NUCLEOTIDE SEQUENCE [LARGE SCALE GENOMIC DNA]</scope>
</reference>
<gene>
    <name evidence="1" type="ORF">RSE6_10696</name>
</gene>
<accession>A0A1E1ML35</accession>
<organism evidence="1 2">
    <name type="scientific">Rhynchosporium secalis</name>
    <name type="common">Barley scald fungus</name>
    <dbReference type="NCBI Taxonomy" id="38038"/>
    <lineage>
        <taxon>Eukaryota</taxon>
        <taxon>Fungi</taxon>
        <taxon>Dikarya</taxon>
        <taxon>Ascomycota</taxon>
        <taxon>Pezizomycotina</taxon>
        <taxon>Leotiomycetes</taxon>
        <taxon>Helotiales</taxon>
        <taxon>Ploettnerulaceae</taxon>
        <taxon>Rhynchosporium</taxon>
    </lineage>
</organism>
<proteinExistence type="predicted"/>
<dbReference type="Proteomes" id="UP000177625">
    <property type="component" value="Unassembled WGS sequence"/>
</dbReference>
<sequence>MAQKRLAESVATSRHSFATPSKPLKFEKELGWQREEGWISNKCRKLKIRSDKM</sequence>
<evidence type="ECO:0000313" key="1">
    <source>
        <dbReference type="EMBL" id="CZT49804.1"/>
    </source>
</evidence>
<dbReference type="EMBL" id="FJVC01000395">
    <property type="protein sequence ID" value="CZT49804.1"/>
    <property type="molecule type" value="Genomic_DNA"/>
</dbReference>
<protein>
    <submittedName>
        <fullName evidence="1">Uncharacterized protein</fullName>
    </submittedName>
</protein>
<keyword evidence="2" id="KW-1185">Reference proteome</keyword>
<name>A0A1E1ML35_RHYSE</name>